<comment type="caution">
    <text evidence="1">The sequence shown here is derived from an EMBL/GenBank/DDBJ whole genome shotgun (WGS) entry which is preliminary data.</text>
</comment>
<keyword evidence="2" id="KW-1185">Reference proteome</keyword>
<evidence type="ECO:0000313" key="2">
    <source>
        <dbReference type="Proteomes" id="UP000798662"/>
    </source>
</evidence>
<name>A0ACC3C3T6_PYRYE</name>
<dbReference type="EMBL" id="CM020619">
    <property type="protein sequence ID" value="KAK1864794.1"/>
    <property type="molecule type" value="Genomic_DNA"/>
</dbReference>
<proteinExistence type="predicted"/>
<gene>
    <name evidence="1" type="ORF">I4F81_007336</name>
</gene>
<organism evidence="1 2">
    <name type="scientific">Pyropia yezoensis</name>
    <name type="common">Susabi-nori</name>
    <name type="synonym">Porphyra yezoensis</name>
    <dbReference type="NCBI Taxonomy" id="2788"/>
    <lineage>
        <taxon>Eukaryota</taxon>
        <taxon>Rhodophyta</taxon>
        <taxon>Bangiophyceae</taxon>
        <taxon>Bangiales</taxon>
        <taxon>Bangiaceae</taxon>
        <taxon>Pyropia</taxon>
    </lineage>
</organism>
<evidence type="ECO:0000313" key="1">
    <source>
        <dbReference type="EMBL" id="KAK1864794.1"/>
    </source>
</evidence>
<accession>A0ACC3C3T6</accession>
<sequence length="417" mass="43626">MSLKQPVSQVRLTNVAVVRLKAKGKRFEVAAYKNTVLSWREGNQKDLDEVLQITSVFTNVSKGVLANSKDLQAAFGTTDVPAICERILRTGALQVSDREREYTSGRLFSSIASIVADKCVDAETHRPIPVGVIERSMKDLLGYSVVPGRSAKAQALEVIKGLAAHMPIERAQMRLDVEAPVKWGKGVKGGLDGLVVGLVGAEEWGGGFRAVCSSFLRGVGGAGRGGIEASCRGLLFWEARGAGVPEGVVGMAGDVGAQVLVDLSGFPHVGGSGTRAGGTAAAAPCAARTHAWDLLGGARPPMGWCTDPAVWSTRPSPWAGGVLYPPRAAAIHVGGSNRGNGTDAPPALSLCGFFVFSVARAACFSPLWLCVPLPQSYLVEPKNFNAVQEVVAKESRGSGSVTVSSVAVVHDDEDGEL</sequence>
<dbReference type="Proteomes" id="UP000798662">
    <property type="component" value="Chromosome 2"/>
</dbReference>
<protein>
    <submittedName>
        <fullName evidence="1">Uncharacterized protein</fullName>
    </submittedName>
</protein>
<reference evidence="1" key="1">
    <citation type="submission" date="2019-11" db="EMBL/GenBank/DDBJ databases">
        <title>Nori genome reveals adaptations in red seaweeds to the harsh intertidal environment.</title>
        <authorList>
            <person name="Wang D."/>
            <person name="Mao Y."/>
        </authorList>
    </citation>
    <scope>NUCLEOTIDE SEQUENCE</scope>
    <source>
        <tissue evidence="1">Gametophyte</tissue>
    </source>
</reference>